<proteinExistence type="predicted"/>
<dbReference type="EMBL" id="GBRH01259994">
    <property type="protein sequence ID" value="JAD37901.1"/>
    <property type="molecule type" value="Transcribed_RNA"/>
</dbReference>
<reference evidence="1" key="1">
    <citation type="submission" date="2014-09" db="EMBL/GenBank/DDBJ databases">
        <authorList>
            <person name="Magalhaes I.L.F."/>
            <person name="Oliveira U."/>
            <person name="Santos F.R."/>
            <person name="Vidigal T.H.D.A."/>
            <person name="Brescovit A.D."/>
            <person name="Santos A.J."/>
        </authorList>
    </citation>
    <scope>NUCLEOTIDE SEQUENCE</scope>
    <source>
        <tissue evidence="1">Shoot tissue taken approximately 20 cm above the soil surface</tissue>
    </source>
</reference>
<name>A0A0A8ZGG3_ARUDO</name>
<accession>A0A0A8ZGG3</accession>
<protein>
    <submittedName>
        <fullName evidence="1">Uncharacterized protein</fullName>
    </submittedName>
</protein>
<sequence length="57" mass="6775">MFLVMFKLECNRSWIGIQTELWLEKKGMMVKINRNCVLGDRSLCCFGWMPLPQHNDL</sequence>
<evidence type="ECO:0000313" key="1">
    <source>
        <dbReference type="EMBL" id="JAD37901.1"/>
    </source>
</evidence>
<dbReference type="AlphaFoldDB" id="A0A0A8ZGG3"/>
<reference evidence="1" key="2">
    <citation type="journal article" date="2015" name="Data Brief">
        <title>Shoot transcriptome of the giant reed, Arundo donax.</title>
        <authorList>
            <person name="Barrero R.A."/>
            <person name="Guerrero F.D."/>
            <person name="Moolhuijzen P."/>
            <person name="Goolsby J.A."/>
            <person name="Tidwell J."/>
            <person name="Bellgard S.E."/>
            <person name="Bellgard M.I."/>
        </authorList>
    </citation>
    <scope>NUCLEOTIDE SEQUENCE</scope>
    <source>
        <tissue evidence="1">Shoot tissue taken approximately 20 cm above the soil surface</tissue>
    </source>
</reference>
<organism evidence="1">
    <name type="scientific">Arundo donax</name>
    <name type="common">Giant reed</name>
    <name type="synonym">Donax arundinaceus</name>
    <dbReference type="NCBI Taxonomy" id="35708"/>
    <lineage>
        <taxon>Eukaryota</taxon>
        <taxon>Viridiplantae</taxon>
        <taxon>Streptophyta</taxon>
        <taxon>Embryophyta</taxon>
        <taxon>Tracheophyta</taxon>
        <taxon>Spermatophyta</taxon>
        <taxon>Magnoliopsida</taxon>
        <taxon>Liliopsida</taxon>
        <taxon>Poales</taxon>
        <taxon>Poaceae</taxon>
        <taxon>PACMAD clade</taxon>
        <taxon>Arundinoideae</taxon>
        <taxon>Arundineae</taxon>
        <taxon>Arundo</taxon>
    </lineage>
</organism>